<accession>A0A1F4Q057</accession>
<dbReference type="InterPro" id="IPR025965">
    <property type="entry name" value="FlgD/Vpr_Ig-like"/>
</dbReference>
<proteinExistence type="predicted"/>
<dbReference type="Proteomes" id="UP000178724">
    <property type="component" value="Unassembled WGS sequence"/>
</dbReference>
<dbReference type="EMBL" id="METM01000027">
    <property type="protein sequence ID" value="OGB89335.1"/>
    <property type="molecule type" value="Genomic_DNA"/>
</dbReference>
<evidence type="ECO:0000259" key="1">
    <source>
        <dbReference type="Pfam" id="PF13860"/>
    </source>
</evidence>
<name>A0A1F4Q057_UNCSA</name>
<evidence type="ECO:0000313" key="3">
    <source>
        <dbReference type="Proteomes" id="UP000178724"/>
    </source>
</evidence>
<comment type="caution">
    <text evidence="2">The sequence shown here is derived from an EMBL/GenBank/DDBJ whole genome shotgun (WGS) entry which is preliminary data.</text>
</comment>
<dbReference type="Gene3D" id="2.60.40.10">
    <property type="entry name" value="Immunoglobulins"/>
    <property type="match status" value="1"/>
</dbReference>
<evidence type="ECO:0000313" key="2">
    <source>
        <dbReference type="EMBL" id="OGB89335.1"/>
    </source>
</evidence>
<dbReference type="InterPro" id="IPR013783">
    <property type="entry name" value="Ig-like_fold"/>
</dbReference>
<organism evidence="2 3">
    <name type="scientific">candidate division WOR-1 bacterium RIFCSPHIGHO2_01_FULL_53_15</name>
    <dbReference type="NCBI Taxonomy" id="1802564"/>
    <lineage>
        <taxon>Bacteria</taxon>
        <taxon>Bacillati</taxon>
        <taxon>Saganbacteria</taxon>
    </lineage>
</organism>
<protein>
    <recommendedName>
        <fullName evidence="1">FlgD/Vpr Ig-like domain-containing protein</fullName>
    </recommendedName>
</protein>
<sequence length="236" mass="26419">MAIRHTVVSESAALESPTLVAPKNIGDAAYKNVQSIRPTFEWKHHKGDATEYKLEIDKEDTFNTVAHQTFNKSANTGSPDKTDATLYYFNYAIHEFDPGLDRDTYYWKVTALSTNEAATSEVWSFTISPELSLSGITNYPNPFNPNRERTKIRYRLSTDASEIKIRIYDVTGSLVTELDGTTAGEASSIWGKYNDVEWDGRNGRGDIVMNGIYPFEVMARLGDRSVSGRGKIAVLK</sequence>
<reference evidence="2 3" key="1">
    <citation type="journal article" date="2016" name="Nat. Commun.">
        <title>Thousands of microbial genomes shed light on interconnected biogeochemical processes in an aquifer system.</title>
        <authorList>
            <person name="Anantharaman K."/>
            <person name="Brown C.T."/>
            <person name="Hug L.A."/>
            <person name="Sharon I."/>
            <person name="Castelle C.J."/>
            <person name="Probst A.J."/>
            <person name="Thomas B.C."/>
            <person name="Singh A."/>
            <person name="Wilkins M.J."/>
            <person name="Karaoz U."/>
            <person name="Brodie E.L."/>
            <person name="Williams K.H."/>
            <person name="Hubbard S.S."/>
            <person name="Banfield J.F."/>
        </authorList>
    </citation>
    <scope>NUCLEOTIDE SEQUENCE [LARGE SCALE GENOMIC DNA]</scope>
</reference>
<dbReference type="AlphaFoldDB" id="A0A1F4Q057"/>
<dbReference type="Gene3D" id="2.60.40.4070">
    <property type="match status" value="1"/>
</dbReference>
<gene>
    <name evidence="2" type="ORF">A2625_04125</name>
</gene>
<feature type="domain" description="FlgD/Vpr Ig-like" evidence="1">
    <location>
        <begin position="149"/>
        <end position="220"/>
    </location>
</feature>
<dbReference type="Pfam" id="PF13860">
    <property type="entry name" value="FlgD_ig"/>
    <property type="match status" value="1"/>
</dbReference>